<dbReference type="GO" id="GO:0003899">
    <property type="term" value="F:DNA-directed RNA polymerase activity"/>
    <property type="evidence" value="ECO:0007669"/>
    <property type="project" value="UniProtKB-EC"/>
</dbReference>
<sequence>MQLKQAKKDLSEELQILEAGLFSRIRAVLVAGGVEAEKLDKLPRDRWLELGLTDEEKQNQLEQLAEQYDELKHEFEKKLEAKRRKITQGDDLAPGRAEDC</sequence>
<protein>
    <submittedName>
        <fullName evidence="2">DNA-directed RNA polymerase subunit beta</fullName>
        <ecNumber evidence="2">2.7.7.6</ecNumber>
    </submittedName>
</protein>
<keyword evidence="2" id="KW-0804">Transcription</keyword>
<dbReference type="AlphaFoldDB" id="A0A376TN51"/>
<keyword evidence="1" id="KW-0175">Coiled coil</keyword>
<dbReference type="Proteomes" id="UP000254405">
    <property type="component" value="Unassembled WGS sequence"/>
</dbReference>
<keyword evidence="2" id="KW-0240">DNA-directed RNA polymerase</keyword>
<feature type="coiled-coil region" evidence="1">
    <location>
        <begin position="54"/>
        <end position="85"/>
    </location>
</feature>
<keyword evidence="2" id="KW-0808">Transferase</keyword>
<evidence type="ECO:0000256" key="1">
    <source>
        <dbReference type="SAM" id="Coils"/>
    </source>
</evidence>
<organism evidence="2 3">
    <name type="scientific">Escherichia coli</name>
    <dbReference type="NCBI Taxonomy" id="562"/>
    <lineage>
        <taxon>Bacteria</taxon>
        <taxon>Pseudomonadati</taxon>
        <taxon>Pseudomonadota</taxon>
        <taxon>Gammaproteobacteria</taxon>
        <taxon>Enterobacterales</taxon>
        <taxon>Enterobacteriaceae</taxon>
        <taxon>Escherichia</taxon>
    </lineage>
</organism>
<dbReference type="Gene3D" id="6.10.140.1670">
    <property type="match status" value="1"/>
</dbReference>
<dbReference type="EMBL" id="UGCO01000001">
    <property type="protein sequence ID" value="STI78684.1"/>
    <property type="molecule type" value="Genomic_DNA"/>
</dbReference>
<keyword evidence="2" id="KW-0548">Nucleotidyltransferase</keyword>
<reference evidence="2 3" key="1">
    <citation type="submission" date="2018-06" db="EMBL/GenBank/DDBJ databases">
        <authorList>
            <consortium name="Pathogen Informatics"/>
            <person name="Doyle S."/>
        </authorList>
    </citation>
    <scope>NUCLEOTIDE SEQUENCE [LARGE SCALE GENOMIC DNA]</scope>
    <source>
        <strain evidence="2 3">NCTC8985</strain>
    </source>
</reference>
<name>A0A376TN51_ECOLX</name>
<proteinExistence type="predicted"/>
<gene>
    <name evidence="2" type="primary">rpoB_3</name>
    <name evidence="2" type="ORF">NCTC8985_04025</name>
</gene>
<dbReference type="GO" id="GO:0000428">
    <property type="term" value="C:DNA-directed RNA polymerase complex"/>
    <property type="evidence" value="ECO:0007669"/>
    <property type="project" value="UniProtKB-KW"/>
</dbReference>
<dbReference type="EC" id="2.7.7.6" evidence="2"/>
<evidence type="ECO:0000313" key="2">
    <source>
        <dbReference type="EMBL" id="STI78684.1"/>
    </source>
</evidence>
<accession>A0A376TN51</accession>
<evidence type="ECO:0000313" key="3">
    <source>
        <dbReference type="Proteomes" id="UP000254405"/>
    </source>
</evidence>